<dbReference type="PANTHER" id="PTHR35273">
    <property type="entry name" value="ALPHA-1,4 POLYGALACTOSAMINIDASE, PUTATIVE (AFU_ORTHOLOGUE AFUA_3G07890)-RELATED"/>
    <property type="match status" value="1"/>
</dbReference>
<dbReference type="InterPro" id="IPR013785">
    <property type="entry name" value="Aldolase_TIM"/>
</dbReference>
<keyword evidence="1" id="KW-0732">Signal</keyword>
<proteinExistence type="predicted"/>
<dbReference type="OrthoDB" id="2108802at2759"/>
<dbReference type="InterPro" id="IPR004352">
    <property type="entry name" value="GH114_TIM-barrel"/>
</dbReference>
<feature type="domain" description="Glycoside-hydrolase family GH114 TIM-barrel" evidence="2">
    <location>
        <begin position="53"/>
        <end position="226"/>
    </location>
</feature>
<feature type="signal peptide" evidence="1">
    <location>
        <begin position="1"/>
        <end position="20"/>
    </location>
</feature>
<reference evidence="3 4" key="1">
    <citation type="submission" date="2011-02" db="EMBL/GenBank/DDBJ databases">
        <title>The Genome Sequence of Sphaeroforma arctica JP610.</title>
        <authorList>
            <consortium name="The Broad Institute Genome Sequencing Platform"/>
            <person name="Russ C."/>
            <person name="Cuomo C."/>
            <person name="Young S.K."/>
            <person name="Zeng Q."/>
            <person name="Gargeya S."/>
            <person name="Alvarado L."/>
            <person name="Berlin A."/>
            <person name="Chapman S.B."/>
            <person name="Chen Z."/>
            <person name="Freedman E."/>
            <person name="Gellesch M."/>
            <person name="Goldberg J."/>
            <person name="Griggs A."/>
            <person name="Gujja S."/>
            <person name="Heilman E."/>
            <person name="Heiman D."/>
            <person name="Howarth C."/>
            <person name="Mehta T."/>
            <person name="Neiman D."/>
            <person name="Pearson M."/>
            <person name="Roberts A."/>
            <person name="Saif S."/>
            <person name="Shea T."/>
            <person name="Shenoy N."/>
            <person name="Sisk P."/>
            <person name="Stolte C."/>
            <person name="Sykes S."/>
            <person name="White J."/>
            <person name="Yandava C."/>
            <person name="Burger G."/>
            <person name="Gray M.W."/>
            <person name="Holland P.W.H."/>
            <person name="King N."/>
            <person name="Lang F.B.F."/>
            <person name="Roger A.J."/>
            <person name="Ruiz-Trillo I."/>
            <person name="Haas B."/>
            <person name="Nusbaum C."/>
            <person name="Birren B."/>
        </authorList>
    </citation>
    <scope>NUCLEOTIDE SEQUENCE [LARGE SCALE GENOMIC DNA]</scope>
    <source>
        <strain evidence="3 4">JP610</strain>
    </source>
</reference>
<dbReference type="Proteomes" id="UP000054560">
    <property type="component" value="Unassembled WGS sequence"/>
</dbReference>
<protein>
    <recommendedName>
        <fullName evidence="2">Glycoside-hydrolase family GH114 TIM-barrel domain-containing protein</fullName>
    </recommendedName>
</protein>
<dbReference type="AlphaFoldDB" id="A0A0L0GBK2"/>
<dbReference type="EMBL" id="KQ241653">
    <property type="protein sequence ID" value="KNC86397.1"/>
    <property type="molecule type" value="Genomic_DNA"/>
</dbReference>
<dbReference type="SUPFAM" id="SSF51445">
    <property type="entry name" value="(Trans)glycosidases"/>
    <property type="match status" value="1"/>
</dbReference>
<accession>A0A0L0GBK2</accession>
<dbReference type="InterPro" id="IPR017853">
    <property type="entry name" value="GH"/>
</dbReference>
<dbReference type="PANTHER" id="PTHR35273:SF2">
    <property type="entry name" value="ALPHA-GALACTOSIDASE"/>
    <property type="match status" value="1"/>
</dbReference>
<gene>
    <name evidence="3" type="ORF">SARC_01447</name>
</gene>
<dbReference type="RefSeq" id="XP_014160299.1">
    <property type="nucleotide sequence ID" value="XM_014304824.1"/>
</dbReference>
<dbReference type="eggNOG" id="ENOG502RCTR">
    <property type="taxonomic scope" value="Eukaryota"/>
</dbReference>
<keyword evidence="4" id="KW-1185">Reference proteome</keyword>
<feature type="chain" id="PRO_5005539321" description="Glycoside-hydrolase family GH114 TIM-barrel domain-containing protein" evidence="1">
    <location>
        <begin position="21"/>
        <end position="244"/>
    </location>
</feature>
<evidence type="ECO:0000313" key="3">
    <source>
        <dbReference type="EMBL" id="KNC86397.1"/>
    </source>
</evidence>
<name>A0A0L0GBK2_9EUKA</name>
<dbReference type="GeneID" id="25901951"/>
<organism evidence="3 4">
    <name type="scientific">Sphaeroforma arctica JP610</name>
    <dbReference type="NCBI Taxonomy" id="667725"/>
    <lineage>
        <taxon>Eukaryota</taxon>
        <taxon>Ichthyosporea</taxon>
        <taxon>Ichthyophonida</taxon>
        <taxon>Sphaeroforma</taxon>
    </lineage>
</organism>
<dbReference type="Gene3D" id="3.20.20.70">
    <property type="entry name" value="Aldolase class I"/>
    <property type="match status" value="1"/>
</dbReference>
<evidence type="ECO:0000259" key="2">
    <source>
        <dbReference type="Pfam" id="PF03537"/>
    </source>
</evidence>
<dbReference type="Pfam" id="PF03537">
    <property type="entry name" value="Glyco_hydro_114"/>
    <property type="match status" value="1"/>
</dbReference>
<evidence type="ECO:0000313" key="4">
    <source>
        <dbReference type="Proteomes" id="UP000054560"/>
    </source>
</evidence>
<sequence>MVNKMNTLLLPLAACAVVQSVPTTTSIKEVTPIPSGVTWSLMAWGGEDDEKGYVIDVDVFETSEERIAQLKDDSHYGLCYIDVGTAEKWRPDYEQLKPYTVGKPQYEEEDWMDIEILAKDKGCDGVEIDNSDAYAAPLAMKDRFKKDLISREIVYMQWLSNAAHGLGMSIGLKNSMEISKNVHQMFEFAINKSCNQFDECKYYAPFQDAGKAIFNVEYKGEQCKSAAKWGMTKKYVEQGHLINC</sequence>
<dbReference type="STRING" id="667725.A0A0L0GBK2"/>
<evidence type="ECO:0000256" key="1">
    <source>
        <dbReference type="SAM" id="SignalP"/>
    </source>
</evidence>